<dbReference type="EMBL" id="CP001801">
    <property type="protein sequence ID" value="ACX97163.1"/>
    <property type="molecule type" value="Genomic_DNA"/>
</dbReference>
<dbReference type="InterPro" id="IPR006287">
    <property type="entry name" value="DJ-1"/>
</dbReference>
<dbReference type="GO" id="GO:0006979">
    <property type="term" value="P:response to oxidative stress"/>
    <property type="evidence" value="ECO:0007669"/>
    <property type="project" value="TreeGrafter"/>
</dbReference>
<dbReference type="Gene3D" id="3.40.50.880">
    <property type="match status" value="1"/>
</dbReference>
<proteinExistence type="predicted"/>
<dbReference type="STRING" id="555778.Hneap_2354"/>
<dbReference type="KEGG" id="hna:Hneap_2354"/>
<sequence length="184" mass="19628">MSIKAMILLAPGFEDLEAVTIIDILRRAKFQVAVISLREDEVTGTRGTRIVTDGNLALLDKQAAFDLIVMPGGQPGSDNLVADPRVINLLKTQTSAGRFVAALCAAPKVLAKAGLIKNKRITHYPGALTAAEQQGATVTENLVEVDGKLITGRSPGAAMDFALMLIEQLGGHELRQTIETDLVR</sequence>
<evidence type="ECO:0000259" key="1">
    <source>
        <dbReference type="Pfam" id="PF01965"/>
    </source>
</evidence>
<dbReference type="GO" id="GO:1903189">
    <property type="term" value="P:glyoxal metabolic process"/>
    <property type="evidence" value="ECO:0007669"/>
    <property type="project" value="TreeGrafter"/>
</dbReference>
<accession>D0KX43</accession>
<dbReference type="InterPro" id="IPR002818">
    <property type="entry name" value="DJ-1/PfpI"/>
</dbReference>
<dbReference type="PANTHER" id="PTHR48094:SF12">
    <property type="entry name" value="PARKINSON DISEASE PROTEIN 7 HOMOLOG"/>
    <property type="match status" value="1"/>
</dbReference>
<dbReference type="CDD" id="cd03135">
    <property type="entry name" value="GATase1_DJ-1"/>
    <property type="match status" value="1"/>
</dbReference>
<evidence type="ECO:0000313" key="2">
    <source>
        <dbReference type="EMBL" id="ACX97163.1"/>
    </source>
</evidence>
<keyword evidence="3" id="KW-1185">Reference proteome</keyword>
<dbReference type="InterPro" id="IPR029062">
    <property type="entry name" value="Class_I_gatase-like"/>
</dbReference>
<dbReference type="Proteomes" id="UP000009102">
    <property type="component" value="Chromosome"/>
</dbReference>
<dbReference type="NCBIfam" id="TIGR01383">
    <property type="entry name" value="not_thiJ"/>
    <property type="match status" value="1"/>
</dbReference>
<dbReference type="SUPFAM" id="SSF52317">
    <property type="entry name" value="Class I glutamine amidotransferase-like"/>
    <property type="match status" value="1"/>
</dbReference>
<gene>
    <name evidence="2" type="ordered locus">Hneap_2354</name>
</gene>
<reference evidence="2 3" key="1">
    <citation type="submission" date="2009-10" db="EMBL/GenBank/DDBJ databases">
        <title>Complete sequence of Halothiobacillus neapolitanus c2.</title>
        <authorList>
            <consortium name="US DOE Joint Genome Institute"/>
            <person name="Lucas S."/>
            <person name="Copeland A."/>
            <person name="Lapidus A."/>
            <person name="Glavina del Rio T."/>
            <person name="Tice H."/>
            <person name="Bruce D."/>
            <person name="Goodwin L."/>
            <person name="Pitluck S."/>
            <person name="Davenport K."/>
            <person name="Brettin T."/>
            <person name="Detter J.C."/>
            <person name="Han C."/>
            <person name="Tapia R."/>
            <person name="Larimer F."/>
            <person name="Land M."/>
            <person name="Hauser L."/>
            <person name="Kyrpides N."/>
            <person name="Mikhailova N."/>
            <person name="Kerfeld C."/>
            <person name="Cannon G."/>
            <person name="Heinhort S."/>
        </authorList>
    </citation>
    <scope>NUCLEOTIDE SEQUENCE [LARGE SCALE GENOMIC DNA]</scope>
    <source>
        <strain evidence="3">ATCC 23641 / c2</strain>
    </source>
</reference>
<dbReference type="eggNOG" id="COG0693">
    <property type="taxonomic scope" value="Bacteria"/>
</dbReference>
<protein>
    <submittedName>
        <fullName evidence="2">DJ-1 family protein</fullName>
    </submittedName>
</protein>
<dbReference type="InterPro" id="IPR050325">
    <property type="entry name" value="Prot/Nucl_acid_deglycase"/>
</dbReference>
<dbReference type="RefSeq" id="WP_012825194.1">
    <property type="nucleotide sequence ID" value="NC_013422.1"/>
</dbReference>
<dbReference type="PANTHER" id="PTHR48094">
    <property type="entry name" value="PROTEIN/NUCLEIC ACID DEGLYCASE DJ-1-RELATED"/>
    <property type="match status" value="1"/>
</dbReference>
<name>D0KX43_HALNC</name>
<evidence type="ECO:0000313" key="3">
    <source>
        <dbReference type="Proteomes" id="UP000009102"/>
    </source>
</evidence>
<feature type="domain" description="DJ-1/PfpI" evidence="1">
    <location>
        <begin position="4"/>
        <end position="168"/>
    </location>
</feature>
<organism evidence="2 3">
    <name type="scientific">Halothiobacillus neapolitanus (strain ATCC 23641 / DSM 15147 / CIP 104769 / NCIMB 8539 / c2)</name>
    <name type="common">Thiobacillus neapolitanus</name>
    <dbReference type="NCBI Taxonomy" id="555778"/>
    <lineage>
        <taxon>Bacteria</taxon>
        <taxon>Pseudomonadati</taxon>
        <taxon>Pseudomonadota</taxon>
        <taxon>Gammaproteobacteria</taxon>
        <taxon>Chromatiales</taxon>
        <taxon>Halothiobacillaceae</taxon>
        <taxon>Halothiobacillus</taxon>
    </lineage>
</organism>
<dbReference type="GO" id="GO:0005737">
    <property type="term" value="C:cytoplasm"/>
    <property type="evidence" value="ECO:0007669"/>
    <property type="project" value="TreeGrafter"/>
</dbReference>
<dbReference type="AlphaFoldDB" id="D0KX43"/>
<dbReference type="HOGENOM" id="CLU_000445_44_2_6"/>
<dbReference type="Pfam" id="PF01965">
    <property type="entry name" value="DJ-1_PfpI"/>
    <property type="match status" value="1"/>
</dbReference>